<keyword evidence="5" id="KW-1185">Reference proteome</keyword>
<keyword evidence="2" id="KW-0812">Transmembrane</keyword>
<feature type="compositionally biased region" description="Acidic residues" evidence="1">
    <location>
        <begin position="353"/>
        <end position="373"/>
    </location>
</feature>
<evidence type="ECO:0000313" key="5">
    <source>
        <dbReference type="Proteomes" id="UP000076871"/>
    </source>
</evidence>
<feature type="transmembrane region" description="Helical" evidence="2">
    <location>
        <begin position="51"/>
        <end position="75"/>
    </location>
</feature>
<dbReference type="GeneID" id="63819746"/>
<dbReference type="OrthoDB" id="2745134at2759"/>
<feature type="transmembrane region" description="Helical" evidence="2">
    <location>
        <begin position="223"/>
        <end position="243"/>
    </location>
</feature>
<dbReference type="RefSeq" id="XP_040758689.1">
    <property type="nucleotide sequence ID" value="XM_040902715.1"/>
</dbReference>
<dbReference type="Pfam" id="PF20151">
    <property type="entry name" value="DUF6533"/>
    <property type="match status" value="1"/>
</dbReference>
<protein>
    <recommendedName>
        <fullName evidence="3">DUF6533 domain-containing protein</fullName>
    </recommendedName>
</protein>
<organism evidence="4 5">
    <name type="scientific">Laetiporus sulphureus 93-53</name>
    <dbReference type="NCBI Taxonomy" id="1314785"/>
    <lineage>
        <taxon>Eukaryota</taxon>
        <taxon>Fungi</taxon>
        <taxon>Dikarya</taxon>
        <taxon>Basidiomycota</taxon>
        <taxon>Agaricomycotina</taxon>
        <taxon>Agaricomycetes</taxon>
        <taxon>Polyporales</taxon>
        <taxon>Laetiporus</taxon>
    </lineage>
</organism>
<evidence type="ECO:0000256" key="1">
    <source>
        <dbReference type="SAM" id="MobiDB-lite"/>
    </source>
</evidence>
<gene>
    <name evidence="4" type="ORF">LAESUDRAFT_503457</name>
</gene>
<dbReference type="AlphaFoldDB" id="A0A165BFK1"/>
<dbReference type="Proteomes" id="UP000076871">
    <property type="component" value="Unassembled WGS sequence"/>
</dbReference>
<feature type="domain" description="DUF6533" evidence="3">
    <location>
        <begin position="21"/>
        <end position="64"/>
    </location>
</feature>
<evidence type="ECO:0000259" key="3">
    <source>
        <dbReference type="Pfam" id="PF20151"/>
    </source>
</evidence>
<feature type="transmembrane region" description="Helical" evidence="2">
    <location>
        <begin position="21"/>
        <end position="39"/>
    </location>
</feature>
<reference evidence="4 5" key="1">
    <citation type="journal article" date="2016" name="Mol. Biol. Evol.">
        <title>Comparative Genomics of Early-Diverging Mushroom-Forming Fungi Provides Insights into the Origins of Lignocellulose Decay Capabilities.</title>
        <authorList>
            <person name="Nagy L.G."/>
            <person name="Riley R."/>
            <person name="Tritt A."/>
            <person name="Adam C."/>
            <person name="Daum C."/>
            <person name="Floudas D."/>
            <person name="Sun H."/>
            <person name="Yadav J.S."/>
            <person name="Pangilinan J."/>
            <person name="Larsson K.H."/>
            <person name="Matsuura K."/>
            <person name="Barry K."/>
            <person name="Labutti K."/>
            <person name="Kuo R."/>
            <person name="Ohm R.A."/>
            <person name="Bhattacharya S.S."/>
            <person name="Shirouzu T."/>
            <person name="Yoshinaga Y."/>
            <person name="Martin F.M."/>
            <person name="Grigoriev I.V."/>
            <person name="Hibbett D.S."/>
        </authorList>
    </citation>
    <scope>NUCLEOTIDE SEQUENCE [LARGE SCALE GENOMIC DNA]</scope>
    <source>
        <strain evidence="4 5">93-53</strain>
    </source>
</reference>
<accession>A0A165BFK1</accession>
<feature type="transmembrane region" description="Helical" evidence="2">
    <location>
        <begin position="170"/>
        <end position="191"/>
    </location>
</feature>
<evidence type="ECO:0000256" key="2">
    <source>
        <dbReference type="SAM" id="Phobius"/>
    </source>
</evidence>
<sequence>MSIVAASEAITVLDGSNTESCALIAGAALIFFDHVITFGQEVQLFWGERSFSAWLFFANRMLALSYTVISVWSLVNFDAVTLYGKLRGERSASLTHRNNLRRGYTFANIRRDRWRSTACYAPHTVYGLRCGWKCLHRLHPSVIFCGCIEQDSHMLRLLHLRFSARCRCKVLYIVNAVGETINAIMMLAILWHKLYVHHRLAAVDVLSTRNLSLAALLLRDGTIQLTALLLLSLLGTVLIFLDVSTEDVVGHLRSSLVPILTSRILLNVRDAARSTRGEQSQTPSFVRSQHGLQTQADVENMSFELNILGSTEQAQEIDHSRPRGSIERHEGIAEPRNMADNVAIVGDAHRDVNEEEGMNEVEEETLPDEEDNA</sequence>
<keyword evidence="2" id="KW-1133">Transmembrane helix</keyword>
<proteinExistence type="predicted"/>
<dbReference type="InParanoid" id="A0A165BFK1"/>
<dbReference type="EMBL" id="KV427673">
    <property type="protein sequence ID" value="KZT00949.1"/>
    <property type="molecule type" value="Genomic_DNA"/>
</dbReference>
<keyword evidence="2" id="KW-0472">Membrane</keyword>
<dbReference type="InterPro" id="IPR045340">
    <property type="entry name" value="DUF6533"/>
</dbReference>
<name>A0A165BFK1_9APHY</name>
<feature type="region of interest" description="Disordered" evidence="1">
    <location>
        <begin position="351"/>
        <end position="373"/>
    </location>
</feature>
<evidence type="ECO:0000313" key="4">
    <source>
        <dbReference type="EMBL" id="KZT00949.1"/>
    </source>
</evidence>